<dbReference type="EMBL" id="VIVK01000001">
    <property type="protein sequence ID" value="TWD83795.1"/>
    <property type="molecule type" value="Genomic_DNA"/>
</dbReference>
<reference evidence="2 3" key="1">
    <citation type="submission" date="2019-06" db="EMBL/GenBank/DDBJ databases">
        <title>Sequencing the genomes of 1000 actinobacteria strains.</title>
        <authorList>
            <person name="Klenk H.-P."/>
        </authorList>
    </citation>
    <scope>NUCLEOTIDE SEQUENCE [LARGE SCALE GENOMIC DNA]</scope>
    <source>
        <strain evidence="2 3">DSM 24683</strain>
    </source>
</reference>
<dbReference type="RefSeq" id="WP_170284754.1">
    <property type="nucleotide sequence ID" value="NZ_VIVK01000001.1"/>
</dbReference>
<evidence type="ECO:0000313" key="3">
    <source>
        <dbReference type="Proteomes" id="UP000318380"/>
    </source>
</evidence>
<keyword evidence="1" id="KW-1133">Transmembrane helix</keyword>
<keyword evidence="1" id="KW-0812">Transmembrane</keyword>
<organism evidence="2 3">
    <name type="scientific">Kribbella amoyensis</name>
    <dbReference type="NCBI Taxonomy" id="996641"/>
    <lineage>
        <taxon>Bacteria</taxon>
        <taxon>Bacillati</taxon>
        <taxon>Actinomycetota</taxon>
        <taxon>Actinomycetes</taxon>
        <taxon>Propionibacteriales</taxon>
        <taxon>Kribbellaceae</taxon>
        <taxon>Kribbella</taxon>
    </lineage>
</organism>
<dbReference type="AlphaFoldDB" id="A0A561BY31"/>
<name>A0A561BY31_9ACTN</name>
<comment type="caution">
    <text evidence="2">The sequence shown here is derived from an EMBL/GenBank/DDBJ whole genome shotgun (WGS) entry which is preliminary data.</text>
</comment>
<evidence type="ECO:0000256" key="1">
    <source>
        <dbReference type="SAM" id="Phobius"/>
    </source>
</evidence>
<keyword evidence="1" id="KW-0472">Membrane</keyword>
<evidence type="ECO:0000313" key="2">
    <source>
        <dbReference type="EMBL" id="TWD83795.1"/>
    </source>
</evidence>
<dbReference type="Proteomes" id="UP000318380">
    <property type="component" value="Unassembled WGS sequence"/>
</dbReference>
<feature type="transmembrane region" description="Helical" evidence="1">
    <location>
        <begin position="30"/>
        <end position="49"/>
    </location>
</feature>
<sequence length="51" mass="5555">MPTNELLAALVVVASAVILISFWRQILFMLLFAAVMVFCLGVYNVAVAMHG</sequence>
<protein>
    <submittedName>
        <fullName evidence="2">Uncharacterized protein</fullName>
    </submittedName>
</protein>
<feature type="transmembrane region" description="Helical" evidence="1">
    <location>
        <begin position="6"/>
        <end position="23"/>
    </location>
</feature>
<proteinExistence type="predicted"/>
<gene>
    <name evidence="2" type="ORF">FB561_4964</name>
</gene>
<accession>A0A561BY31</accession>
<keyword evidence="3" id="KW-1185">Reference proteome</keyword>